<accession>A0A1R3GZV6</accession>
<dbReference type="Gene3D" id="3.80.10.10">
    <property type="entry name" value="Ribonuclease Inhibitor"/>
    <property type="match status" value="1"/>
</dbReference>
<proteinExistence type="predicted"/>
<dbReference type="SUPFAM" id="SSF52047">
    <property type="entry name" value="RNI-like"/>
    <property type="match status" value="1"/>
</dbReference>
<reference evidence="2" key="1">
    <citation type="submission" date="2013-09" db="EMBL/GenBank/DDBJ databases">
        <title>Corchorus olitorius genome sequencing.</title>
        <authorList>
            <person name="Alam M."/>
            <person name="Haque M.S."/>
            <person name="Islam M.S."/>
            <person name="Emdad E.M."/>
            <person name="Islam M.M."/>
            <person name="Ahmed B."/>
            <person name="Halim A."/>
            <person name="Hossen Q.M.M."/>
            <person name="Hossain M.Z."/>
            <person name="Ahmed R."/>
            <person name="Khan M.M."/>
            <person name="Islam R."/>
            <person name="Rashid M.M."/>
            <person name="Khan S.A."/>
            <person name="Rahman M.S."/>
            <person name="Alam M."/>
            <person name="Yahiya A.S."/>
            <person name="Khan M.S."/>
            <person name="Azam M.S."/>
            <person name="Haque T."/>
            <person name="Lashkar M.Z.H."/>
            <person name="Akhand A.I."/>
            <person name="Morshed G."/>
            <person name="Roy S."/>
            <person name="Uddin K.S."/>
            <person name="Rabeya T."/>
            <person name="Hossain A.S."/>
            <person name="Chowdhury A."/>
            <person name="Snigdha A.R."/>
            <person name="Mortoza M.S."/>
            <person name="Matin S.A."/>
            <person name="Hoque S.M.E."/>
            <person name="Islam M.K."/>
            <person name="Roy D.K."/>
            <person name="Haider R."/>
            <person name="Moosa M.M."/>
            <person name="Elias S.M."/>
            <person name="Hasan A.M."/>
            <person name="Jahan S."/>
            <person name="Shafiuddin M."/>
            <person name="Mahmood N."/>
            <person name="Shommy N.S."/>
        </authorList>
    </citation>
    <scope>NUCLEOTIDE SEQUENCE [LARGE SCALE GENOMIC DNA]</scope>
    <source>
        <strain evidence="2">cv. O-4</strain>
    </source>
</reference>
<sequence>MVFTEGVVLLRRVWPRIARNILEGEDADWRRSLTKIFIPAPLCFVVGDEDLLLMAERTPGVESLILFGSSGITRRGFAKALLYWRNVTHLGVGERDLSLWRMTMDIEFLEEIGKSCPKLATLEISSSTRLETDAARVIVRSVPKLMTLRLEYVKVFKGAIKFIISNSPELKVIQLRSCDLRFENFPPSSASYRFSFDWTRKGDSEEWCFHYCSAFVTDDIEHKVEFPVSDDYDRWIH</sequence>
<evidence type="ECO:0000313" key="1">
    <source>
        <dbReference type="EMBL" id="OMO63629.1"/>
    </source>
</evidence>
<comment type="caution">
    <text evidence="1">The sequence shown here is derived from an EMBL/GenBank/DDBJ whole genome shotgun (WGS) entry which is preliminary data.</text>
</comment>
<protein>
    <submittedName>
        <fullName evidence="1">F-box/LRR-repeat protein</fullName>
    </submittedName>
</protein>
<dbReference type="InterPro" id="IPR032675">
    <property type="entry name" value="LRR_dom_sf"/>
</dbReference>
<gene>
    <name evidence="1" type="ORF">COLO4_32276</name>
</gene>
<dbReference type="Proteomes" id="UP000187203">
    <property type="component" value="Unassembled WGS sequence"/>
</dbReference>
<name>A0A1R3GZV6_9ROSI</name>
<dbReference type="OrthoDB" id="1560057at2759"/>
<dbReference type="EMBL" id="AWUE01021090">
    <property type="protein sequence ID" value="OMO63629.1"/>
    <property type="molecule type" value="Genomic_DNA"/>
</dbReference>
<evidence type="ECO:0000313" key="2">
    <source>
        <dbReference type="Proteomes" id="UP000187203"/>
    </source>
</evidence>
<keyword evidence="2" id="KW-1185">Reference proteome</keyword>
<dbReference type="STRING" id="93759.A0A1R3GZV6"/>
<organism evidence="1 2">
    <name type="scientific">Corchorus olitorius</name>
    <dbReference type="NCBI Taxonomy" id="93759"/>
    <lineage>
        <taxon>Eukaryota</taxon>
        <taxon>Viridiplantae</taxon>
        <taxon>Streptophyta</taxon>
        <taxon>Embryophyta</taxon>
        <taxon>Tracheophyta</taxon>
        <taxon>Spermatophyta</taxon>
        <taxon>Magnoliopsida</taxon>
        <taxon>eudicotyledons</taxon>
        <taxon>Gunneridae</taxon>
        <taxon>Pentapetalae</taxon>
        <taxon>rosids</taxon>
        <taxon>malvids</taxon>
        <taxon>Malvales</taxon>
        <taxon>Malvaceae</taxon>
        <taxon>Grewioideae</taxon>
        <taxon>Apeibeae</taxon>
        <taxon>Corchorus</taxon>
    </lineage>
</organism>
<dbReference type="AlphaFoldDB" id="A0A1R3GZV6"/>